<protein>
    <submittedName>
        <fullName evidence="2">High mobility group B protein 3</fullName>
    </submittedName>
</protein>
<dbReference type="PANTHER" id="PTHR47658">
    <property type="entry name" value="HIGH MOBILITY GROUP B PROTEIN 12-RELATED"/>
    <property type="match status" value="1"/>
</dbReference>
<name>A0A6P4E0Q1_ARADU</name>
<dbReference type="AlphaFoldDB" id="A0A6P4E0Q1"/>
<dbReference type="GO" id="GO:0003677">
    <property type="term" value="F:DNA binding"/>
    <property type="evidence" value="ECO:0007669"/>
    <property type="project" value="TreeGrafter"/>
</dbReference>
<organism evidence="1 2">
    <name type="scientific">Arachis duranensis</name>
    <name type="common">Wild peanut</name>
    <dbReference type="NCBI Taxonomy" id="130453"/>
    <lineage>
        <taxon>Eukaryota</taxon>
        <taxon>Viridiplantae</taxon>
        <taxon>Streptophyta</taxon>
        <taxon>Embryophyta</taxon>
        <taxon>Tracheophyta</taxon>
        <taxon>Spermatophyta</taxon>
        <taxon>Magnoliopsida</taxon>
        <taxon>eudicotyledons</taxon>
        <taxon>Gunneridae</taxon>
        <taxon>Pentapetalae</taxon>
        <taxon>rosids</taxon>
        <taxon>fabids</taxon>
        <taxon>Fabales</taxon>
        <taxon>Fabaceae</taxon>
        <taxon>Papilionoideae</taxon>
        <taxon>50 kb inversion clade</taxon>
        <taxon>dalbergioids sensu lato</taxon>
        <taxon>Dalbergieae</taxon>
        <taxon>Pterocarpus clade</taxon>
        <taxon>Arachis</taxon>
    </lineage>
</organism>
<dbReference type="SUPFAM" id="SSF47095">
    <property type="entry name" value="HMG-box"/>
    <property type="match status" value="1"/>
</dbReference>
<dbReference type="GO" id="GO:0005634">
    <property type="term" value="C:nucleus"/>
    <property type="evidence" value="ECO:0007669"/>
    <property type="project" value="TreeGrafter"/>
</dbReference>
<reference evidence="1" key="1">
    <citation type="journal article" date="2016" name="Nat. Genet.">
        <title>The genome sequences of Arachis duranensis and Arachis ipaensis, the diploid ancestors of cultivated peanut.</title>
        <authorList>
            <person name="Bertioli D.J."/>
            <person name="Cannon S.B."/>
            <person name="Froenicke L."/>
            <person name="Huang G."/>
            <person name="Farmer A.D."/>
            <person name="Cannon E.K."/>
            <person name="Liu X."/>
            <person name="Gao D."/>
            <person name="Clevenger J."/>
            <person name="Dash S."/>
            <person name="Ren L."/>
            <person name="Moretzsohn M.C."/>
            <person name="Shirasawa K."/>
            <person name="Huang W."/>
            <person name="Vidigal B."/>
            <person name="Abernathy B."/>
            <person name="Chu Y."/>
            <person name="Niederhuth C.E."/>
            <person name="Umale P."/>
            <person name="Araujo A.C."/>
            <person name="Kozik A."/>
            <person name="Kim K.D."/>
            <person name="Burow M.D."/>
            <person name="Varshney R.K."/>
            <person name="Wang X."/>
            <person name="Zhang X."/>
            <person name="Barkley N."/>
            <person name="Guimaraes P.M."/>
            <person name="Isobe S."/>
            <person name="Guo B."/>
            <person name="Liao B."/>
            <person name="Stalker H.T."/>
            <person name="Schmitz R.J."/>
            <person name="Scheffler B.E."/>
            <person name="Leal-Bertioli S.C."/>
            <person name="Xun X."/>
            <person name="Jackson S.A."/>
            <person name="Michelmore R."/>
            <person name="Ozias-Akins P."/>
        </authorList>
    </citation>
    <scope>NUCLEOTIDE SEQUENCE [LARGE SCALE GENOMIC DNA]</scope>
    <source>
        <strain evidence="1">cv. V14167</strain>
    </source>
</reference>
<dbReference type="GO" id="GO:0010197">
    <property type="term" value="P:polar nucleus fusion"/>
    <property type="evidence" value="ECO:0007669"/>
    <property type="project" value="TreeGrafter"/>
</dbReference>
<dbReference type="Proteomes" id="UP000515211">
    <property type="component" value="Chromosome 7"/>
</dbReference>
<dbReference type="InterPro" id="IPR036910">
    <property type="entry name" value="HMG_box_dom_sf"/>
</dbReference>
<dbReference type="GeneID" id="107496951"/>
<dbReference type="RefSeq" id="XP_015973765.1">
    <property type="nucleotide sequence ID" value="XM_016118279.3"/>
</dbReference>
<dbReference type="OrthoDB" id="1919336at2759"/>
<sequence>MAARPRARKRVFPLLRAPDGSAFQKCGTCGVSVAIALADIHDCEHKMEPKRFRGMVETKSLPESKPRFFDQPRSAFRLFMEQFAENHQLNNLLMVERMGFEKWKSMNDSEKFPYVFHARVVDGYYKDTLRKEAEEIIKVDDEAESALVENLENNDGDKAKGKVTFIDSD</sequence>
<evidence type="ECO:0000313" key="2">
    <source>
        <dbReference type="RefSeq" id="XP_015973765.1"/>
    </source>
</evidence>
<evidence type="ECO:0000313" key="1">
    <source>
        <dbReference type="Proteomes" id="UP000515211"/>
    </source>
</evidence>
<keyword evidence="1" id="KW-1185">Reference proteome</keyword>
<accession>A0A6P4E0Q1</accession>
<reference evidence="2" key="2">
    <citation type="submission" date="2025-08" db="UniProtKB">
        <authorList>
            <consortium name="RefSeq"/>
        </authorList>
    </citation>
    <scope>IDENTIFICATION</scope>
    <source>
        <tissue evidence="2">Whole plant</tissue>
    </source>
</reference>
<dbReference type="KEGG" id="adu:107496951"/>
<proteinExistence type="predicted"/>
<gene>
    <name evidence="2" type="primary">LOC107496951</name>
</gene>
<dbReference type="PANTHER" id="PTHR47658:SF2">
    <property type="entry name" value="HMG-BOX (HIGH MOBILITY GROUP) DNA-BINDING FAMILY PROTEIN"/>
    <property type="match status" value="1"/>
</dbReference>
<dbReference type="Gene3D" id="1.10.30.10">
    <property type="entry name" value="High mobility group box domain"/>
    <property type="match status" value="1"/>
</dbReference>
<dbReference type="SMR" id="A0A6P4E0Q1"/>